<sequence>MKTFASGCGFRCLLGCLNDILVSNEEPKIILNFKEFSIPLFDVFKSFLGSYEDTTYFIEMTVYVITLFVRDMEIYSIFQVEGVEEVLEIEIMKQLLLNSLDLEMIIEVEDYLYQ</sequence>
<comment type="caution">
    <text evidence="1">The sequence shown here is derived from an EMBL/GenBank/DDBJ whole genome shotgun (WGS) entry which is preliminary data.</text>
</comment>
<evidence type="ECO:0000313" key="1">
    <source>
        <dbReference type="EMBL" id="CAG7821804.1"/>
    </source>
</evidence>
<dbReference type="EMBL" id="CAJVCH010521776">
    <property type="protein sequence ID" value="CAG7821804.1"/>
    <property type="molecule type" value="Genomic_DNA"/>
</dbReference>
<name>A0A8J2PH53_9HEXA</name>
<keyword evidence="2" id="KW-1185">Reference proteome</keyword>
<gene>
    <name evidence="1" type="ORF">AFUS01_LOCUS32114</name>
</gene>
<dbReference type="Proteomes" id="UP000708208">
    <property type="component" value="Unassembled WGS sequence"/>
</dbReference>
<reference evidence="1" key="1">
    <citation type="submission" date="2021-06" db="EMBL/GenBank/DDBJ databases">
        <authorList>
            <person name="Hodson N. C."/>
            <person name="Mongue J. A."/>
            <person name="Jaron S. K."/>
        </authorList>
    </citation>
    <scope>NUCLEOTIDE SEQUENCE</scope>
</reference>
<feature type="non-terminal residue" evidence="1">
    <location>
        <position position="114"/>
    </location>
</feature>
<proteinExistence type="predicted"/>
<accession>A0A8J2PH53</accession>
<organism evidence="1 2">
    <name type="scientific">Allacma fusca</name>
    <dbReference type="NCBI Taxonomy" id="39272"/>
    <lineage>
        <taxon>Eukaryota</taxon>
        <taxon>Metazoa</taxon>
        <taxon>Ecdysozoa</taxon>
        <taxon>Arthropoda</taxon>
        <taxon>Hexapoda</taxon>
        <taxon>Collembola</taxon>
        <taxon>Symphypleona</taxon>
        <taxon>Sminthuridae</taxon>
        <taxon>Allacma</taxon>
    </lineage>
</organism>
<evidence type="ECO:0000313" key="2">
    <source>
        <dbReference type="Proteomes" id="UP000708208"/>
    </source>
</evidence>
<dbReference type="AlphaFoldDB" id="A0A8J2PH53"/>
<protein>
    <submittedName>
        <fullName evidence="1">Uncharacterized protein</fullName>
    </submittedName>
</protein>